<comment type="caution">
    <text evidence="2">The sequence shown here is derived from an EMBL/GenBank/DDBJ whole genome shotgun (WGS) entry which is preliminary data.</text>
</comment>
<dbReference type="EMBL" id="LGRX02020103">
    <property type="protein sequence ID" value="KAK3257792.1"/>
    <property type="molecule type" value="Genomic_DNA"/>
</dbReference>
<dbReference type="Proteomes" id="UP001190700">
    <property type="component" value="Unassembled WGS sequence"/>
</dbReference>
<reference evidence="2 3" key="1">
    <citation type="journal article" date="2015" name="Genome Biol. Evol.">
        <title>Comparative Genomics of a Bacterivorous Green Alga Reveals Evolutionary Causalities and Consequences of Phago-Mixotrophic Mode of Nutrition.</title>
        <authorList>
            <person name="Burns J.A."/>
            <person name="Paasch A."/>
            <person name="Narechania A."/>
            <person name="Kim E."/>
        </authorList>
    </citation>
    <scope>NUCLEOTIDE SEQUENCE [LARGE SCALE GENOMIC DNA]</scope>
    <source>
        <strain evidence="2 3">PLY_AMNH</strain>
    </source>
</reference>
<evidence type="ECO:0000313" key="2">
    <source>
        <dbReference type="EMBL" id="KAK3257792.1"/>
    </source>
</evidence>
<evidence type="ECO:0000313" key="3">
    <source>
        <dbReference type="Proteomes" id="UP001190700"/>
    </source>
</evidence>
<feature type="compositionally biased region" description="Polar residues" evidence="1">
    <location>
        <begin position="1"/>
        <end position="13"/>
    </location>
</feature>
<gene>
    <name evidence="2" type="ORF">CYMTET_33133</name>
</gene>
<proteinExistence type="predicted"/>
<organism evidence="2 3">
    <name type="scientific">Cymbomonas tetramitiformis</name>
    <dbReference type="NCBI Taxonomy" id="36881"/>
    <lineage>
        <taxon>Eukaryota</taxon>
        <taxon>Viridiplantae</taxon>
        <taxon>Chlorophyta</taxon>
        <taxon>Pyramimonadophyceae</taxon>
        <taxon>Pyramimonadales</taxon>
        <taxon>Pyramimonadaceae</taxon>
        <taxon>Cymbomonas</taxon>
    </lineage>
</organism>
<sequence>MLAHNPCSNQGWENLNREWERDSQSKRAKHEPEQEILAGQPNNEQKFWRNVEHLQVHTKETNPDQDTWGNPGTMDKQLYTEGTTTYCYEADGRLIGTLSTAKPRELYDKYVQAVGDTTAQAPTGDQLARRLKLNLEHKIQASGLL</sequence>
<name>A0AAE0KR87_9CHLO</name>
<protein>
    <submittedName>
        <fullName evidence="2">Uncharacterized protein</fullName>
    </submittedName>
</protein>
<dbReference type="AlphaFoldDB" id="A0AAE0KR87"/>
<accession>A0AAE0KR87</accession>
<feature type="compositionally biased region" description="Basic and acidic residues" evidence="1">
    <location>
        <begin position="15"/>
        <end position="33"/>
    </location>
</feature>
<keyword evidence="3" id="KW-1185">Reference proteome</keyword>
<evidence type="ECO:0000256" key="1">
    <source>
        <dbReference type="SAM" id="MobiDB-lite"/>
    </source>
</evidence>
<feature type="region of interest" description="Disordered" evidence="1">
    <location>
        <begin position="1"/>
        <end position="42"/>
    </location>
</feature>